<evidence type="ECO:0000313" key="2">
    <source>
        <dbReference type="Proteomes" id="UP000024329"/>
    </source>
</evidence>
<gene>
    <name evidence="1" type="ORF">BV97_05687</name>
</gene>
<comment type="caution">
    <text evidence="1">The sequence shown here is derived from an EMBL/GenBank/DDBJ whole genome shotgun (WGS) entry which is preliminary data.</text>
</comment>
<dbReference type="GO" id="GO:0006313">
    <property type="term" value="P:DNA transposition"/>
    <property type="evidence" value="ECO:0007669"/>
    <property type="project" value="InterPro"/>
</dbReference>
<dbReference type="eggNOG" id="COG3464">
    <property type="taxonomic scope" value="Bacteria"/>
</dbReference>
<dbReference type="InterPro" id="IPR047951">
    <property type="entry name" value="Transpos_ISL3"/>
</dbReference>
<dbReference type="GO" id="GO:0004803">
    <property type="term" value="F:transposase activity"/>
    <property type="evidence" value="ECO:0007669"/>
    <property type="project" value="InterPro"/>
</dbReference>
<proteinExistence type="predicted"/>
<dbReference type="PANTHER" id="PTHR33498:SF1">
    <property type="entry name" value="TRANSPOSASE FOR INSERTION SEQUENCE ELEMENT IS1557"/>
    <property type="match status" value="1"/>
</dbReference>
<sequence length="133" mass="14757">MDGVPVADICRRAGISQATYFNWKKKDDGMLPPDMRRLKQLEDENGKLRSKDKARLDPWIAMVVETKLAAFAAGVEADKDAVAAAISTPCSNGQVEGEINRLKAIKRQMYGRAKINLLKARLMAPACSELHRM</sequence>
<dbReference type="InterPro" id="IPR002514">
    <property type="entry name" value="Transposase_8"/>
</dbReference>
<dbReference type="Proteomes" id="UP000024329">
    <property type="component" value="Unassembled WGS sequence"/>
</dbReference>
<organism evidence="1 2">
    <name type="scientific">Novosphingobium resinovorum</name>
    <dbReference type="NCBI Taxonomy" id="158500"/>
    <lineage>
        <taxon>Bacteria</taxon>
        <taxon>Pseudomonadati</taxon>
        <taxon>Pseudomonadota</taxon>
        <taxon>Alphaproteobacteria</taxon>
        <taxon>Sphingomonadales</taxon>
        <taxon>Sphingomonadaceae</taxon>
        <taxon>Novosphingobium</taxon>
    </lineage>
</organism>
<dbReference type="EMBL" id="JFYZ01000087">
    <property type="protein sequence ID" value="EZP67768.1"/>
    <property type="molecule type" value="Genomic_DNA"/>
</dbReference>
<name>A0A031J2T1_9SPHN</name>
<dbReference type="eggNOG" id="COG2963">
    <property type="taxonomic scope" value="Bacteria"/>
</dbReference>
<evidence type="ECO:0000313" key="1">
    <source>
        <dbReference type="EMBL" id="EZP67768.1"/>
    </source>
</evidence>
<dbReference type="InterPro" id="IPR009057">
    <property type="entry name" value="Homeodomain-like_sf"/>
</dbReference>
<protein>
    <submittedName>
        <fullName evidence="1">Transposase IS3</fullName>
    </submittedName>
</protein>
<dbReference type="GO" id="GO:0003677">
    <property type="term" value="F:DNA binding"/>
    <property type="evidence" value="ECO:0007669"/>
    <property type="project" value="InterPro"/>
</dbReference>
<accession>A0A031J2T1</accession>
<reference evidence="1 2" key="1">
    <citation type="submission" date="2014-03" db="EMBL/GenBank/DDBJ databases">
        <title>Whole genome sequence of Novosphingobium resinovorum KF1.</title>
        <authorList>
            <person name="Gan H.M."/>
            <person name="Gan H.Y."/>
            <person name="Chew T.H."/>
            <person name="Savka M.A."/>
        </authorList>
    </citation>
    <scope>NUCLEOTIDE SEQUENCE [LARGE SCALE GENOMIC DNA]</scope>
    <source>
        <strain evidence="1 2">KF1</strain>
    </source>
</reference>
<dbReference type="PANTHER" id="PTHR33498">
    <property type="entry name" value="TRANSPOSASE FOR INSERTION SEQUENCE ELEMENT IS1557"/>
    <property type="match status" value="1"/>
</dbReference>
<dbReference type="SUPFAM" id="SSF46689">
    <property type="entry name" value="Homeodomain-like"/>
    <property type="match status" value="1"/>
</dbReference>
<dbReference type="PATRIC" id="fig|158500.4.peg.5764"/>
<dbReference type="Pfam" id="PF01527">
    <property type="entry name" value="HTH_Tnp_1"/>
    <property type="match status" value="1"/>
</dbReference>
<dbReference type="AlphaFoldDB" id="A0A031J2T1"/>